<reference evidence="2" key="1">
    <citation type="submission" date="2020-11" db="EMBL/GenBank/DDBJ databases">
        <authorList>
            <consortium name="DOE Joint Genome Institute"/>
            <person name="Ahrendt S."/>
            <person name="Riley R."/>
            <person name="Andreopoulos W."/>
            <person name="Labutti K."/>
            <person name="Pangilinan J."/>
            <person name="Ruiz-Duenas F.J."/>
            <person name="Barrasa J.M."/>
            <person name="Sanchez-Garcia M."/>
            <person name="Camarero S."/>
            <person name="Miyauchi S."/>
            <person name="Serrano A."/>
            <person name="Linde D."/>
            <person name="Babiker R."/>
            <person name="Drula E."/>
            <person name="Ayuso-Fernandez I."/>
            <person name="Pacheco R."/>
            <person name="Padilla G."/>
            <person name="Ferreira P."/>
            <person name="Barriuso J."/>
            <person name="Kellner H."/>
            <person name="Castanera R."/>
            <person name="Alfaro M."/>
            <person name="Ramirez L."/>
            <person name="Pisabarro A.G."/>
            <person name="Kuo A."/>
            <person name="Tritt A."/>
            <person name="Lipzen A."/>
            <person name="He G."/>
            <person name="Yan M."/>
            <person name="Ng V."/>
            <person name="Cullen D."/>
            <person name="Martin F."/>
            <person name="Rosso M.-N."/>
            <person name="Henrissat B."/>
            <person name="Hibbett D."/>
            <person name="Martinez A.T."/>
            <person name="Grigoriev I.V."/>
        </authorList>
    </citation>
    <scope>NUCLEOTIDE SEQUENCE</scope>
    <source>
        <strain evidence="2">AH 40177</strain>
    </source>
</reference>
<evidence type="ECO:0000259" key="1">
    <source>
        <dbReference type="Pfam" id="PF00010"/>
    </source>
</evidence>
<dbReference type="SUPFAM" id="SSF47459">
    <property type="entry name" value="HLH, helix-loop-helix DNA-binding domain"/>
    <property type="match status" value="1"/>
</dbReference>
<name>A0A9P5PBM7_9AGAR</name>
<dbReference type="AlphaFoldDB" id="A0A9P5PBM7"/>
<dbReference type="Pfam" id="PF00010">
    <property type="entry name" value="HLH"/>
    <property type="match status" value="1"/>
</dbReference>
<accession>A0A9P5PBM7</accession>
<dbReference type="EMBL" id="JADNRY010000242">
    <property type="protein sequence ID" value="KAF9060493.1"/>
    <property type="molecule type" value="Genomic_DNA"/>
</dbReference>
<evidence type="ECO:0000313" key="3">
    <source>
        <dbReference type="Proteomes" id="UP000772434"/>
    </source>
</evidence>
<dbReference type="InterPro" id="IPR011598">
    <property type="entry name" value="bHLH_dom"/>
</dbReference>
<gene>
    <name evidence="2" type="ORF">BDP27DRAFT_420617</name>
</gene>
<feature type="domain" description="BHLH" evidence="1">
    <location>
        <begin position="18"/>
        <end position="47"/>
    </location>
</feature>
<dbReference type="InterPro" id="IPR036638">
    <property type="entry name" value="HLH_DNA-bd_sf"/>
</dbReference>
<proteinExistence type="predicted"/>
<evidence type="ECO:0000313" key="2">
    <source>
        <dbReference type="EMBL" id="KAF9060493.1"/>
    </source>
</evidence>
<comment type="caution">
    <text evidence="2">The sequence shown here is derived from an EMBL/GenBank/DDBJ whole genome shotgun (WGS) entry which is preliminary data.</text>
</comment>
<dbReference type="GO" id="GO:0046983">
    <property type="term" value="F:protein dimerization activity"/>
    <property type="evidence" value="ECO:0007669"/>
    <property type="project" value="InterPro"/>
</dbReference>
<sequence length="70" mass="7890">MANYGNQQHGGVNGHWLEAEQRRTDELRDGYARLKHVLPVSDQKSSKRQTTYINTLSASNLSIESCHPPP</sequence>
<organism evidence="2 3">
    <name type="scientific">Rhodocollybia butyracea</name>
    <dbReference type="NCBI Taxonomy" id="206335"/>
    <lineage>
        <taxon>Eukaryota</taxon>
        <taxon>Fungi</taxon>
        <taxon>Dikarya</taxon>
        <taxon>Basidiomycota</taxon>
        <taxon>Agaricomycotina</taxon>
        <taxon>Agaricomycetes</taxon>
        <taxon>Agaricomycetidae</taxon>
        <taxon>Agaricales</taxon>
        <taxon>Marasmiineae</taxon>
        <taxon>Omphalotaceae</taxon>
        <taxon>Rhodocollybia</taxon>
    </lineage>
</organism>
<keyword evidence="3" id="KW-1185">Reference proteome</keyword>
<dbReference type="OrthoDB" id="5778525at2759"/>
<dbReference type="Proteomes" id="UP000772434">
    <property type="component" value="Unassembled WGS sequence"/>
</dbReference>
<protein>
    <recommendedName>
        <fullName evidence="1">BHLH domain-containing protein</fullName>
    </recommendedName>
</protein>